<dbReference type="PANTHER" id="PTHR48043:SF159">
    <property type="entry name" value="EG:EG0003.4 PROTEIN-RELATED"/>
    <property type="match status" value="1"/>
</dbReference>
<protein>
    <submittedName>
        <fullName evidence="5">Uncharacterized protein</fullName>
    </submittedName>
</protein>
<sequence>MLLSIQMFLLITVSSRAYSAKILAYFSAPSISHQYVYQPIWKELSIRGHNVTVITPNPLKDPELENLTEIDVSVAYKLFERLDISNLRRETTKISDIIWIYHEASKYVNHVAISHDDVGKIMNKPEHYFDLIIFEANNLIGYGLQHKFKAPSITISSLGLTFYTHYIFGNPVHPILYPDGLSVAHGKLSLWQKFDSLYVTLETWWTFKFYVVPDAYRVAQLYFGSDMPYIEDLMKKV</sequence>
<evidence type="ECO:0000256" key="4">
    <source>
        <dbReference type="SAM" id="SignalP"/>
    </source>
</evidence>
<organism evidence="5 6">
    <name type="scientific">Cryptolaemus montrouzieri</name>
    <dbReference type="NCBI Taxonomy" id="559131"/>
    <lineage>
        <taxon>Eukaryota</taxon>
        <taxon>Metazoa</taxon>
        <taxon>Ecdysozoa</taxon>
        <taxon>Arthropoda</taxon>
        <taxon>Hexapoda</taxon>
        <taxon>Insecta</taxon>
        <taxon>Pterygota</taxon>
        <taxon>Neoptera</taxon>
        <taxon>Endopterygota</taxon>
        <taxon>Coleoptera</taxon>
        <taxon>Polyphaga</taxon>
        <taxon>Cucujiformia</taxon>
        <taxon>Coccinelloidea</taxon>
        <taxon>Coccinellidae</taxon>
        <taxon>Scymninae</taxon>
        <taxon>Scymnini</taxon>
        <taxon>Cryptolaemus</taxon>
    </lineage>
</organism>
<dbReference type="InterPro" id="IPR050271">
    <property type="entry name" value="UDP-glycosyltransferase"/>
</dbReference>
<dbReference type="PANTHER" id="PTHR48043">
    <property type="entry name" value="EG:EG0003.4 PROTEIN-RELATED"/>
    <property type="match status" value="1"/>
</dbReference>
<evidence type="ECO:0000313" key="5">
    <source>
        <dbReference type="EMBL" id="KAL3288276.1"/>
    </source>
</evidence>
<keyword evidence="4" id="KW-0732">Signal</keyword>
<evidence type="ECO:0000256" key="1">
    <source>
        <dbReference type="ARBA" id="ARBA00009995"/>
    </source>
</evidence>
<accession>A0ABD2PCA2</accession>
<evidence type="ECO:0000313" key="6">
    <source>
        <dbReference type="Proteomes" id="UP001516400"/>
    </source>
</evidence>
<keyword evidence="6" id="KW-1185">Reference proteome</keyword>
<proteinExistence type="inferred from homology"/>
<dbReference type="Proteomes" id="UP001516400">
    <property type="component" value="Unassembled WGS sequence"/>
</dbReference>
<reference evidence="5 6" key="1">
    <citation type="journal article" date="2021" name="BMC Biol.">
        <title>Horizontally acquired antibacterial genes associated with adaptive radiation of ladybird beetles.</title>
        <authorList>
            <person name="Li H.S."/>
            <person name="Tang X.F."/>
            <person name="Huang Y.H."/>
            <person name="Xu Z.Y."/>
            <person name="Chen M.L."/>
            <person name="Du X.Y."/>
            <person name="Qiu B.Y."/>
            <person name="Chen P.T."/>
            <person name="Zhang W."/>
            <person name="Slipinski A."/>
            <person name="Escalona H.E."/>
            <person name="Waterhouse R.M."/>
            <person name="Zwick A."/>
            <person name="Pang H."/>
        </authorList>
    </citation>
    <scope>NUCLEOTIDE SEQUENCE [LARGE SCALE GENOMIC DNA]</scope>
    <source>
        <strain evidence="5">SYSU2018</strain>
    </source>
</reference>
<comment type="caution">
    <text evidence="5">The sequence shown here is derived from an EMBL/GenBank/DDBJ whole genome shotgun (WGS) entry which is preliminary data.</text>
</comment>
<feature type="chain" id="PRO_5044853895" evidence="4">
    <location>
        <begin position="20"/>
        <end position="237"/>
    </location>
</feature>
<evidence type="ECO:0000256" key="2">
    <source>
        <dbReference type="ARBA" id="ARBA00022676"/>
    </source>
</evidence>
<keyword evidence="2" id="KW-0328">Glycosyltransferase</keyword>
<dbReference type="SUPFAM" id="SSF53756">
    <property type="entry name" value="UDP-Glycosyltransferase/glycogen phosphorylase"/>
    <property type="match status" value="1"/>
</dbReference>
<keyword evidence="3" id="KW-0808">Transferase</keyword>
<evidence type="ECO:0000256" key="3">
    <source>
        <dbReference type="ARBA" id="ARBA00022679"/>
    </source>
</evidence>
<name>A0ABD2PCA2_9CUCU</name>
<feature type="signal peptide" evidence="4">
    <location>
        <begin position="1"/>
        <end position="19"/>
    </location>
</feature>
<gene>
    <name evidence="5" type="ORF">HHI36_002724</name>
</gene>
<comment type="similarity">
    <text evidence="1">Belongs to the UDP-glycosyltransferase family.</text>
</comment>
<dbReference type="AlphaFoldDB" id="A0ABD2PCA2"/>
<dbReference type="GO" id="GO:0016757">
    <property type="term" value="F:glycosyltransferase activity"/>
    <property type="evidence" value="ECO:0007669"/>
    <property type="project" value="UniProtKB-KW"/>
</dbReference>
<dbReference type="EMBL" id="JABFTP020000185">
    <property type="protein sequence ID" value="KAL3288276.1"/>
    <property type="molecule type" value="Genomic_DNA"/>
</dbReference>